<dbReference type="FunFam" id="3.30.365.10:FF:000002">
    <property type="entry name" value="Xanthine dehydrogenase oxidase"/>
    <property type="match status" value="1"/>
</dbReference>
<dbReference type="PIRSF" id="PIRSF000127">
    <property type="entry name" value="Xanthine_DH"/>
    <property type="match status" value="1"/>
</dbReference>
<dbReference type="InterPro" id="IPR037165">
    <property type="entry name" value="AldOxase/xan_DH_Mopterin-bd_sf"/>
</dbReference>
<dbReference type="SMART" id="SM01008">
    <property type="entry name" value="Ald_Xan_dh_C"/>
    <property type="match status" value="1"/>
</dbReference>
<dbReference type="InterPro" id="IPR036683">
    <property type="entry name" value="CO_DH_flav_C_dom_sf"/>
</dbReference>
<feature type="binding site" evidence="15">
    <location>
        <position position="125"/>
    </location>
    <ligand>
        <name>[2Fe-2S] cluster</name>
        <dbReference type="ChEBI" id="CHEBI:190135"/>
        <label>2</label>
    </ligand>
</feature>
<comment type="similarity">
    <text evidence="2">Belongs to the xanthine dehydrogenase family.</text>
</comment>
<dbReference type="SUPFAM" id="SSF47741">
    <property type="entry name" value="CO dehydrogenase ISP C-domain like"/>
    <property type="match status" value="1"/>
</dbReference>
<dbReference type="Gene3D" id="3.30.365.10">
    <property type="entry name" value="Aldehyde oxidase/xanthine dehydrogenase, molybdopterin binding domain"/>
    <property type="match status" value="4"/>
</dbReference>
<feature type="binding site" evidence="15">
    <location>
        <position position="165"/>
    </location>
    <ligand>
        <name>[2Fe-2S] cluster</name>
        <dbReference type="ChEBI" id="CHEBI:190135"/>
        <label>2</label>
    </ligand>
</feature>
<feature type="active site" description="Proton acceptor" evidence="13">
    <location>
        <position position="1344"/>
    </location>
</feature>
<feature type="domain" description="FAD-binding PCMH-type" evidence="18">
    <location>
        <begin position="290"/>
        <end position="485"/>
    </location>
</feature>
<dbReference type="SUPFAM" id="SSF54292">
    <property type="entry name" value="2Fe-2S ferredoxin-like"/>
    <property type="match status" value="1"/>
</dbReference>
<dbReference type="Pfam" id="PF00111">
    <property type="entry name" value="Fer2"/>
    <property type="match status" value="1"/>
</dbReference>
<dbReference type="InterPro" id="IPR006058">
    <property type="entry name" value="2Fe2S_fd_BS"/>
</dbReference>
<dbReference type="FunFam" id="3.10.20.30:FF:000012">
    <property type="entry name" value="Xanthine dehydrogenase/oxidase"/>
    <property type="match status" value="1"/>
</dbReference>
<keyword evidence="11" id="KW-0520">NAD</keyword>
<dbReference type="Pfam" id="PF00941">
    <property type="entry name" value="FAD_binding_5"/>
    <property type="match status" value="1"/>
</dbReference>
<keyword evidence="6 15" id="KW-0479">Metal-binding</keyword>
<dbReference type="Pfam" id="PF03450">
    <property type="entry name" value="CO_deh_flav_C"/>
    <property type="match status" value="1"/>
</dbReference>
<dbReference type="Pfam" id="PF01315">
    <property type="entry name" value="Ald_Xan_dh_C"/>
    <property type="match status" value="1"/>
</dbReference>
<dbReference type="Proteomes" id="UP000794436">
    <property type="component" value="Unassembled WGS sequence"/>
</dbReference>
<keyword evidence="20" id="KW-1185">Reference proteome</keyword>
<feature type="region of interest" description="Disordered" evidence="16">
    <location>
        <begin position="628"/>
        <end position="647"/>
    </location>
</feature>
<feature type="binding site" evidence="14">
    <location>
        <position position="508"/>
    </location>
    <ligand>
        <name>FAD</name>
        <dbReference type="ChEBI" id="CHEBI:57692"/>
    </ligand>
</feature>
<feature type="binding site" evidence="15">
    <location>
        <position position="1003"/>
    </location>
    <ligand>
        <name>Mo-molybdopterin</name>
        <dbReference type="ChEBI" id="CHEBI:71302"/>
    </ligand>
    <ligandPart>
        <name>Mo</name>
        <dbReference type="ChEBI" id="CHEBI:28685"/>
    </ligandPart>
</feature>
<evidence type="ECO:0000259" key="18">
    <source>
        <dbReference type="PROSITE" id="PS51387"/>
    </source>
</evidence>
<feature type="domain" description="2Fe-2S ferredoxin-type" evidence="17">
    <location>
        <begin position="7"/>
        <end position="103"/>
    </location>
</feature>
<dbReference type="InterPro" id="IPR008274">
    <property type="entry name" value="AldOxase/xan_DH_MoCoBD1"/>
</dbReference>
<dbReference type="GO" id="GO:0005506">
    <property type="term" value="F:iron ion binding"/>
    <property type="evidence" value="ECO:0007669"/>
    <property type="project" value="InterPro"/>
</dbReference>
<dbReference type="FunFam" id="3.30.365.10:FF:000001">
    <property type="entry name" value="Xanthine dehydrogenase oxidase"/>
    <property type="match status" value="1"/>
</dbReference>
<keyword evidence="8" id="KW-0560">Oxidoreductase</keyword>
<dbReference type="PANTHER" id="PTHR11908">
    <property type="entry name" value="XANTHINE DEHYDROGENASE"/>
    <property type="match status" value="1"/>
</dbReference>
<feature type="binding site" evidence="15">
    <location>
        <position position="163"/>
    </location>
    <ligand>
        <name>[2Fe-2S] cluster</name>
        <dbReference type="ChEBI" id="CHEBI:190135"/>
        <label>2</label>
    </ligand>
</feature>
<dbReference type="Pfam" id="PF02738">
    <property type="entry name" value="MoCoBD_1"/>
    <property type="match status" value="1"/>
</dbReference>
<evidence type="ECO:0000256" key="1">
    <source>
        <dbReference type="ARBA" id="ARBA00001974"/>
    </source>
</evidence>
<comment type="cofactor">
    <cofactor evidence="1 14">
        <name>FAD</name>
        <dbReference type="ChEBI" id="CHEBI:57692"/>
    </cofactor>
</comment>
<dbReference type="SUPFAM" id="SSF54665">
    <property type="entry name" value="CO dehydrogenase molybdoprotein N-domain-like"/>
    <property type="match status" value="1"/>
</dbReference>
<dbReference type="Pfam" id="PF01799">
    <property type="entry name" value="Fer2_2"/>
    <property type="match status" value="1"/>
</dbReference>
<dbReference type="PROSITE" id="PS51085">
    <property type="entry name" value="2FE2S_FER_2"/>
    <property type="match status" value="1"/>
</dbReference>
<dbReference type="Pfam" id="PF20256">
    <property type="entry name" value="MoCoBD_2"/>
    <property type="match status" value="1"/>
</dbReference>
<comment type="cofactor">
    <cofactor evidence="12">
        <name>[2Fe-2S] cluster</name>
        <dbReference type="ChEBI" id="CHEBI:190135"/>
    </cofactor>
</comment>
<feature type="binding site" evidence="15">
    <location>
        <position position="128"/>
    </location>
    <ligand>
        <name>[2Fe-2S] cluster</name>
        <dbReference type="ChEBI" id="CHEBI:190135"/>
        <label>2</label>
    </ligand>
</feature>
<dbReference type="InterPro" id="IPR000674">
    <property type="entry name" value="Ald_Oxase/Xan_DH_a/b"/>
</dbReference>
<dbReference type="SMART" id="SM01092">
    <property type="entry name" value="CO_deh_flav_C"/>
    <property type="match status" value="1"/>
</dbReference>
<comment type="cofactor">
    <cofactor evidence="15">
        <name>[2Fe-2S] cluster</name>
        <dbReference type="ChEBI" id="CHEBI:190135"/>
    </cofactor>
    <text evidence="15">Binds 2 [2Fe-2S] clusters.</text>
</comment>
<evidence type="ECO:0000256" key="11">
    <source>
        <dbReference type="ARBA" id="ARBA00023027"/>
    </source>
</evidence>
<evidence type="ECO:0000256" key="16">
    <source>
        <dbReference type="SAM" id="MobiDB-lite"/>
    </source>
</evidence>
<dbReference type="InterPro" id="IPR036010">
    <property type="entry name" value="2Fe-2S_ferredoxin-like_sf"/>
</dbReference>
<dbReference type="InterPro" id="IPR036856">
    <property type="entry name" value="Ald_Oxase/Xan_DH_a/b_sf"/>
</dbReference>
<feature type="binding site" evidence="15">
    <location>
        <position position="85"/>
    </location>
    <ligand>
        <name>[2Fe-2S] cluster</name>
        <dbReference type="ChEBI" id="CHEBI:190135"/>
        <label>1</label>
    </ligand>
</feature>
<gene>
    <name evidence="19" type="ORF">Poli38472_006153</name>
</gene>
<dbReference type="InterPro" id="IPR016208">
    <property type="entry name" value="Ald_Oxase/xanthine_DH-like"/>
</dbReference>
<dbReference type="InterPro" id="IPR012675">
    <property type="entry name" value="Beta-grasp_dom_sf"/>
</dbReference>
<feature type="binding site" evidence="15">
    <location>
        <position position="858"/>
    </location>
    <ligand>
        <name>Mo-molybdopterin</name>
        <dbReference type="ChEBI" id="CHEBI:71302"/>
    </ligand>
    <ligandPart>
        <name>Mo</name>
        <dbReference type="ChEBI" id="CHEBI:28685"/>
    </ligandPart>
</feature>
<keyword evidence="5 15" id="KW-0001">2Fe-2S</keyword>
<keyword evidence="7 14" id="KW-0274">FAD</keyword>
<dbReference type="SUPFAM" id="SSF55447">
    <property type="entry name" value="CO dehydrogenase flavoprotein C-terminal domain-like"/>
    <property type="match status" value="1"/>
</dbReference>
<reference evidence="19" key="1">
    <citation type="submission" date="2019-03" db="EMBL/GenBank/DDBJ databases">
        <title>Long read genome sequence of the mycoparasitic Pythium oligandrum ATCC 38472 isolated from sugarbeet rhizosphere.</title>
        <authorList>
            <person name="Gaulin E."/>
        </authorList>
    </citation>
    <scope>NUCLEOTIDE SEQUENCE</scope>
    <source>
        <strain evidence="19">ATCC 38472_TT</strain>
    </source>
</reference>
<feature type="binding site" evidence="15">
    <location>
        <position position="54"/>
    </location>
    <ligand>
        <name>[2Fe-2S] cluster</name>
        <dbReference type="ChEBI" id="CHEBI:190135"/>
        <label>1</label>
    </ligand>
</feature>
<sequence>MTAPWGDTLEFSLNGRRVKLRDPHPQMKLIEYLREVARLPGTKLSCGEGGCGACTVVLCHRPLEHLPFTESSGNAGVVFRAVNACLFPVCALDGLEVITVEGIGSTTKGLHAVQKRLMENNGTQCGFCTPGWVMNMYELLRKHGKDSTLTKQEVEDHFDGNLCRCTGYRPIFEAFHSFASDHAASSDSTQLAYEDNTPQCQESIIEEHLAGCEHMDEWLMVEADQIQESRQSICEGKCSRVDNCSRYLDLEELFPPKPSMAIASPHVVTSDVKPSDFIVHFKPRPLRFEDPETKFKWYRPLNWDQLRTIFEDNSLSDIGFVGGRTAYGVSKYYNDTAPYNRGDMSPVQVEVNYITELKSLDVHEDVGHAVIGAAVTINTLLAFLQSYDSEEFDNSGFRELATLVQRVANNQVRNSGTWAGNLSLCREYPTFVSDLVVGLMGIGATMTLMNEKLEREEHVSIEAFLHRPLADFALVVSMNLPLFQAKKSPSMAGTSQQATRQQRLCCYKVAQRPQNSHSHVNCAIWISSRVDQSPSVCVDTRIVFGGVCKYPARFPQTEKFLKGSVVTEDSLREAMGYMERDLKQIGASEAFGSTSFRLSVMKNLLYKAFLAALGTPSDPTVASASSRLTRGVSSGTQSFKPSDSTKPVSLPIPKIGAKLQVSGEAQYVGDKELPPSALYGAILFSTSALGKLLSIDKDGSAKAIPGVIDIITAEGIPGANDISSGMKEEPLFVPIGGIARCIGAPVGLVLAETPEIAEQAVARCALEFGEVPADKLWPGQVANEPILNIDMATKAGTLGVETPISMGDEDVKQKLKKCSRQLSGNLLLGAQKHFYMEPQVSVASMQEGGVVLVETSSQFPQFTQQQLASVLNVQFKDIIVKVQRVGGGFGGKLTRGVINAAAAAVAAKKHRQTVRVLNDRSADFRLVGGRENMRGSYEVGFDKDGYIQALDLRLDVDCGYIMSDSAGSAAMAVQWSDSAYRIPSFRCQAFLYLTNTQNCTSLRAPGVPQSLVLVEAALHHVAETLGLPMRWVQERNFYQRGDRTPFGQVLEEVRLHEVWDRLIVSSYIDQREEAIAIYNSNNKWKKRGIAITPTKYGMQLSGRKDGARIEVFAGDGSVILTHGGCEIGQGIHTKAAQVCAYELGIDMSLISVRPTSTDQTPNSEATGGSSTSESIARAVIACCQEIKKLMKPVVDKNPGKTWTEHVQLANDAGIRLFAGAQPFSTLKEPDAFDYCVYAAACSEVEVDILTGEINILKSEIVYDCGISLNPAIDIGQIEGGFIMGIGLYLEEDVVYSVPDGALLTQGTWEYKIPCSKDIPEKFTVTLLENELNKRGVLNSKATGEPPYALATSVYFAVKRALIESRAERGMDAFFHLDIPASVARRQDAAQIQASDYAL</sequence>
<dbReference type="InterPro" id="IPR016166">
    <property type="entry name" value="FAD-bd_PCMH"/>
</dbReference>
<dbReference type="InterPro" id="IPR001041">
    <property type="entry name" value="2Fe-2S_ferredoxin-type"/>
</dbReference>
<evidence type="ECO:0008006" key="21">
    <source>
        <dbReference type="Google" id="ProtNLM"/>
    </source>
</evidence>
<comment type="caution">
    <text evidence="19">The sequence shown here is derived from an EMBL/GenBank/DDBJ whole genome shotgun (WGS) entry which is preliminary data.</text>
</comment>
<evidence type="ECO:0000313" key="19">
    <source>
        <dbReference type="EMBL" id="TMW68685.1"/>
    </source>
</evidence>
<keyword evidence="3 15" id="KW-0500">Molybdenum</keyword>
<evidence type="ECO:0000256" key="6">
    <source>
        <dbReference type="ARBA" id="ARBA00022723"/>
    </source>
</evidence>
<dbReference type="InterPro" id="IPR005107">
    <property type="entry name" value="CO_DH_flav_C"/>
</dbReference>
<dbReference type="GO" id="GO:0051537">
    <property type="term" value="F:2 iron, 2 sulfur cluster binding"/>
    <property type="evidence" value="ECO:0007669"/>
    <property type="project" value="UniProtKB-KW"/>
</dbReference>
<evidence type="ECO:0000256" key="9">
    <source>
        <dbReference type="ARBA" id="ARBA00023004"/>
    </source>
</evidence>
<evidence type="ECO:0000256" key="14">
    <source>
        <dbReference type="PIRSR" id="PIRSR000127-2"/>
    </source>
</evidence>
<evidence type="ECO:0000256" key="5">
    <source>
        <dbReference type="ARBA" id="ARBA00022714"/>
    </source>
</evidence>
<evidence type="ECO:0000256" key="15">
    <source>
        <dbReference type="PIRSR" id="PIRSR000127-3"/>
    </source>
</evidence>
<feature type="binding site" evidence="15">
    <location>
        <position position="889"/>
    </location>
    <ligand>
        <name>Mo-molybdopterin</name>
        <dbReference type="ChEBI" id="CHEBI:71302"/>
    </ligand>
    <ligandPart>
        <name>Mo</name>
        <dbReference type="ChEBI" id="CHEBI:28685"/>
    </ligandPart>
</feature>
<evidence type="ECO:0000259" key="17">
    <source>
        <dbReference type="PROSITE" id="PS51085"/>
    </source>
</evidence>
<dbReference type="Gene3D" id="1.10.150.120">
    <property type="entry name" value="[2Fe-2S]-binding domain"/>
    <property type="match status" value="1"/>
</dbReference>
<dbReference type="SUPFAM" id="SSF56176">
    <property type="entry name" value="FAD-binding/transporter-associated domain-like"/>
    <property type="match status" value="1"/>
</dbReference>
<comment type="cofactor">
    <cofactor evidence="15">
        <name>Mo-molybdopterin</name>
        <dbReference type="ChEBI" id="CHEBI:71302"/>
    </cofactor>
    <text evidence="15">Binds 1 Mo-molybdopterin (Mo-MPT) cofactor per subunit.</text>
</comment>
<accession>A0A8K1FLW0</accession>
<evidence type="ECO:0000313" key="20">
    <source>
        <dbReference type="Proteomes" id="UP000794436"/>
    </source>
</evidence>
<evidence type="ECO:0000256" key="7">
    <source>
        <dbReference type="ARBA" id="ARBA00022827"/>
    </source>
</evidence>
<keyword evidence="4" id="KW-0285">Flavoprotein</keyword>
<protein>
    <recommendedName>
        <fullName evidence="21">Aldehyde oxidase</fullName>
    </recommendedName>
</protein>
<dbReference type="PROSITE" id="PS51387">
    <property type="entry name" value="FAD_PCMH"/>
    <property type="match status" value="1"/>
</dbReference>
<name>A0A8K1FLW0_PYTOL</name>
<proteinExistence type="inferred from homology"/>
<dbReference type="InterPro" id="IPR036884">
    <property type="entry name" value="2Fe-2S-bd_dom_sf"/>
</dbReference>
<keyword evidence="10 15" id="KW-0411">Iron-sulfur</keyword>
<keyword evidence="9 15" id="KW-0408">Iron</keyword>
<dbReference type="InterPro" id="IPR002888">
    <property type="entry name" value="2Fe-2S-bd"/>
</dbReference>
<dbReference type="GO" id="GO:0071949">
    <property type="term" value="F:FAD binding"/>
    <property type="evidence" value="ECO:0007669"/>
    <property type="project" value="InterPro"/>
</dbReference>
<dbReference type="SUPFAM" id="SSF56003">
    <property type="entry name" value="Molybdenum cofactor-binding domain"/>
    <property type="match status" value="1"/>
</dbReference>
<dbReference type="Gene3D" id="3.30.465.10">
    <property type="match status" value="1"/>
</dbReference>
<evidence type="ECO:0000256" key="8">
    <source>
        <dbReference type="ARBA" id="ARBA00023002"/>
    </source>
</evidence>
<evidence type="ECO:0000256" key="12">
    <source>
        <dbReference type="ARBA" id="ARBA00034078"/>
    </source>
</evidence>
<dbReference type="Gene3D" id="3.10.20.30">
    <property type="match status" value="1"/>
</dbReference>
<dbReference type="CDD" id="cd00207">
    <property type="entry name" value="fer2"/>
    <property type="match status" value="1"/>
</dbReference>
<dbReference type="Gene3D" id="3.30.390.50">
    <property type="entry name" value="CO dehydrogenase flavoprotein, C-terminal domain"/>
    <property type="match status" value="1"/>
</dbReference>
<evidence type="ECO:0000256" key="2">
    <source>
        <dbReference type="ARBA" id="ARBA00006849"/>
    </source>
</evidence>
<dbReference type="PROSITE" id="PS00197">
    <property type="entry name" value="2FE2S_FER_1"/>
    <property type="match status" value="1"/>
</dbReference>
<dbReference type="GO" id="GO:0016491">
    <property type="term" value="F:oxidoreductase activity"/>
    <property type="evidence" value="ECO:0007669"/>
    <property type="project" value="UniProtKB-KW"/>
</dbReference>
<dbReference type="Gene3D" id="3.90.1170.50">
    <property type="entry name" value="Aldehyde oxidase/xanthine dehydrogenase, a/b hammerhead"/>
    <property type="match status" value="1"/>
</dbReference>
<feature type="binding site" evidence="15">
    <location>
        <position position="46"/>
    </location>
    <ligand>
        <name>[2Fe-2S] cluster</name>
        <dbReference type="ChEBI" id="CHEBI:190135"/>
        <label>1</label>
    </ligand>
</feature>
<dbReference type="InterPro" id="IPR036318">
    <property type="entry name" value="FAD-bd_PCMH-like_sf"/>
</dbReference>
<feature type="binding site" evidence="15">
    <location>
        <position position="1168"/>
    </location>
    <ligand>
        <name>Mo-molybdopterin</name>
        <dbReference type="ChEBI" id="CHEBI:71302"/>
    </ligand>
    <ligandPart>
        <name>Mo</name>
        <dbReference type="ChEBI" id="CHEBI:28685"/>
    </ligandPart>
</feature>
<evidence type="ECO:0000256" key="10">
    <source>
        <dbReference type="ARBA" id="ARBA00023014"/>
    </source>
</evidence>
<dbReference type="InterPro" id="IPR046867">
    <property type="entry name" value="AldOxase/xan_DH_MoCoBD2"/>
</dbReference>
<evidence type="ECO:0000256" key="3">
    <source>
        <dbReference type="ARBA" id="ARBA00022505"/>
    </source>
</evidence>
<evidence type="ECO:0000256" key="4">
    <source>
        <dbReference type="ARBA" id="ARBA00022630"/>
    </source>
</evidence>
<dbReference type="PANTHER" id="PTHR11908:SF132">
    <property type="entry name" value="ALDEHYDE OXIDASE 1-RELATED"/>
    <property type="match status" value="1"/>
</dbReference>
<dbReference type="InterPro" id="IPR002346">
    <property type="entry name" value="Mopterin_DH_FAD-bd"/>
</dbReference>
<dbReference type="OrthoDB" id="8300278at2759"/>
<dbReference type="InterPro" id="IPR016169">
    <property type="entry name" value="FAD-bd_PCMH_sub2"/>
</dbReference>
<dbReference type="EMBL" id="SPLM01000002">
    <property type="protein sequence ID" value="TMW68685.1"/>
    <property type="molecule type" value="Genomic_DNA"/>
</dbReference>
<feature type="binding site" evidence="15">
    <location>
        <position position="51"/>
    </location>
    <ligand>
        <name>[2Fe-2S] cluster</name>
        <dbReference type="ChEBI" id="CHEBI:190135"/>
        <label>1</label>
    </ligand>
</feature>
<evidence type="ECO:0000256" key="13">
    <source>
        <dbReference type="PIRSR" id="PIRSR000127-1"/>
    </source>
</evidence>
<organism evidence="19 20">
    <name type="scientific">Pythium oligandrum</name>
    <name type="common">Mycoparasitic fungus</name>
    <dbReference type="NCBI Taxonomy" id="41045"/>
    <lineage>
        <taxon>Eukaryota</taxon>
        <taxon>Sar</taxon>
        <taxon>Stramenopiles</taxon>
        <taxon>Oomycota</taxon>
        <taxon>Peronosporomycetes</taxon>
        <taxon>Pythiales</taxon>
        <taxon>Pythiaceae</taxon>
        <taxon>Pythium</taxon>
    </lineage>
</organism>